<accession>A0A9X3IS78</accession>
<dbReference type="InterPro" id="IPR001932">
    <property type="entry name" value="PPM-type_phosphatase-like_dom"/>
</dbReference>
<evidence type="ECO:0000313" key="4">
    <source>
        <dbReference type="EMBL" id="MCY0966052.1"/>
    </source>
</evidence>
<dbReference type="InterPro" id="IPR052016">
    <property type="entry name" value="Bact_Sigma-Reg"/>
</dbReference>
<feature type="modified residue" description="4-aspartylphosphate" evidence="2">
    <location>
        <position position="54"/>
    </location>
</feature>
<evidence type="ECO:0000259" key="3">
    <source>
        <dbReference type="PROSITE" id="PS50110"/>
    </source>
</evidence>
<proteinExistence type="predicted"/>
<dbReference type="PROSITE" id="PS50110">
    <property type="entry name" value="RESPONSE_REGULATORY"/>
    <property type="match status" value="1"/>
</dbReference>
<dbReference type="PANTHER" id="PTHR43156:SF2">
    <property type="entry name" value="STAGE II SPORULATION PROTEIN E"/>
    <property type="match status" value="1"/>
</dbReference>
<dbReference type="Proteomes" id="UP001150830">
    <property type="component" value="Unassembled WGS sequence"/>
</dbReference>
<reference evidence="4" key="1">
    <citation type="submission" date="2022-11" db="EMBL/GenBank/DDBJ databases">
        <title>Parathalassolutuus dongxingensis gen. nov., sp. nov., a novel member of family Oceanospirillaceae isolated from a coastal shrimp pond in Guangxi, China.</title>
        <authorList>
            <person name="Chen H."/>
        </authorList>
    </citation>
    <scope>NUCLEOTIDE SEQUENCE</scope>
    <source>
        <strain evidence="4">G-43</strain>
    </source>
</reference>
<keyword evidence="5" id="KW-1185">Reference proteome</keyword>
<feature type="domain" description="Response regulatory" evidence="3">
    <location>
        <begin position="5"/>
        <end position="121"/>
    </location>
</feature>
<dbReference type="SMART" id="SM00448">
    <property type="entry name" value="REC"/>
    <property type="match status" value="1"/>
</dbReference>
<keyword evidence="1" id="KW-0378">Hydrolase</keyword>
<dbReference type="InterPro" id="IPR036890">
    <property type="entry name" value="HATPase_C_sf"/>
</dbReference>
<dbReference type="SMART" id="SM00331">
    <property type="entry name" value="PP2C_SIG"/>
    <property type="match status" value="1"/>
</dbReference>
<dbReference type="Pfam" id="PF00072">
    <property type="entry name" value="Response_reg"/>
    <property type="match status" value="1"/>
</dbReference>
<dbReference type="Pfam" id="PF07228">
    <property type="entry name" value="SpoIIE"/>
    <property type="match status" value="1"/>
</dbReference>
<dbReference type="Gene3D" id="3.60.40.10">
    <property type="entry name" value="PPM-type phosphatase domain"/>
    <property type="match status" value="1"/>
</dbReference>
<dbReference type="GO" id="GO:0000160">
    <property type="term" value="P:phosphorelay signal transduction system"/>
    <property type="evidence" value="ECO:0007669"/>
    <property type="project" value="InterPro"/>
</dbReference>
<protein>
    <submittedName>
        <fullName evidence="4">Fused response regulator/phosphatase</fullName>
    </submittedName>
</protein>
<organism evidence="4 5">
    <name type="scientific">Parathalassolituus penaei</name>
    <dbReference type="NCBI Taxonomy" id="2997323"/>
    <lineage>
        <taxon>Bacteria</taxon>
        <taxon>Pseudomonadati</taxon>
        <taxon>Pseudomonadota</taxon>
        <taxon>Gammaproteobacteria</taxon>
        <taxon>Oceanospirillales</taxon>
        <taxon>Oceanospirillaceae</taxon>
        <taxon>Parathalassolituus</taxon>
    </lineage>
</organism>
<dbReference type="InterPro" id="IPR001789">
    <property type="entry name" value="Sig_transdc_resp-reg_receiver"/>
</dbReference>
<name>A0A9X3IS78_9GAMM</name>
<dbReference type="Gene3D" id="3.30.565.10">
    <property type="entry name" value="Histidine kinase-like ATPase, C-terminal domain"/>
    <property type="match status" value="1"/>
</dbReference>
<dbReference type="InterPro" id="IPR036457">
    <property type="entry name" value="PPM-type-like_dom_sf"/>
</dbReference>
<sequence length="572" mass="63433">MTGIRVLIADDNLVDRKLLSRIVRNQGNTVVEATCGEEAILAFREHHPDIVLMDVLMPGIGGKEAARCIKAEAGEDMVPIIFLTSLTDAHDLAACLESGGDDFMNKPYNPVVLEAKIRSFYRMRDMHRTLQAQRDTIAVHNDHLIREQETAKAVFDNVAHHGCLSSPNIRYMLSPLAVFNGDVLLAARCPGGGMHVLLGDFTGHGLPAAIGAMPMAEIFYGMTAKGFGIRDIVREINLKLHNILPVGFFCCATMAALDFDNKTTSLWMGGVPDGYLLRSKNRELEPLCSTHLPLGVLSNARFNDSVIDLNFNNDDRLFFWSDGILEARNSAGEMFGQERLEHVMRYSISPTLVFEDIQTALSEFQGTQKNDDDVTLLEVVMMDRELLGETPVGPANAPASGPLDWSLSYRLGPQSLQTFNPLPLMMHIIMEVPGLQSINGQLYSVLSELYSNALEHGVLGLDSSLKHSPEGFMRYYQERETRLQQMGNGHVIIEMEHSGNVEHGRLVLRFRDSGPGFDWQTMVNRSRCTPGDAHRYCGRGIPLLSSICTSLEYKEKGNVVEAEIMWPPTAEG</sequence>
<gene>
    <name evidence="4" type="ORF">OUO13_12715</name>
</gene>
<dbReference type="SUPFAM" id="SSF52172">
    <property type="entry name" value="CheY-like"/>
    <property type="match status" value="1"/>
</dbReference>
<dbReference type="EMBL" id="JAPNOA010000029">
    <property type="protein sequence ID" value="MCY0966052.1"/>
    <property type="molecule type" value="Genomic_DNA"/>
</dbReference>
<dbReference type="CDD" id="cd16936">
    <property type="entry name" value="HATPase_RsbW-like"/>
    <property type="match status" value="1"/>
</dbReference>
<dbReference type="InterPro" id="IPR011006">
    <property type="entry name" value="CheY-like_superfamily"/>
</dbReference>
<evidence type="ECO:0000256" key="1">
    <source>
        <dbReference type="ARBA" id="ARBA00022801"/>
    </source>
</evidence>
<dbReference type="RefSeq" id="WP_283174255.1">
    <property type="nucleotide sequence ID" value="NZ_JAPNOA010000029.1"/>
</dbReference>
<comment type="caution">
    <text evidence="4">The sequence shown here is derived from an EMBL/GenBank/DDBJ whole genome shotgun (WGS) entry which is preliminary data.</text>
</comment>
<dbReference type="Gene3D" id="3.40.50.2300">
    <property type="match status" value="1"/>
</dbReference>
<dbReference type="SUPFAM" id="SSF55874">
    <property type="entry name" value="ATPase domain of HSP90 chaperone/DNA topoisomerase II/histidine kinase"/>
    <property type="match status" value="1"/>
</dbReference>
<keyword evidence="2" id="KW-0597">Phosphoprotein</keyword>
<evidence type="ECO:0000313" key="5">
    <source>
        <dbReference type="Proteomes" id="UP001150830"/>
    </source>
</evidence>
<dbReference type="PANTHER" id="PTHR43156">
    <property type="entry name" value="STAGE II SPORULATION PROTEIN E-RELATED"/>
    <property type="match status" value="1"/>
</dbReference>
<dbReference type="GO" id="GO:0016791">
    <property type="term" value="F:phosphatase activity"/>
    <property type="evidence" value="ECO:0007669"/>
    <property type="project" value="TreeGrafter"/>
</dbReference>
<evidence type="ECO:0000256" key="2">
    <source>
        <dbReference type="PROSITE-ProRule" id="PRU00169"/>
    </source>
</evidence>
<dbReference type="AlphaFoldDB" id="A0A9X3IS78"/>